<dbReference type="InterPro" id="IPR025230">
    <property type="entry name" value="DUF4172"/>
</dbReference>
<keyword evidence="2" id="KW-0067">ATP-binding</keyword>
<dbReference type="AlphaFoldDB" id="A0A1I1EBN6"/>
<dbReference type="PROSITE" id="PS51459">
    <property type="entry name" value="FIDO"/>
    <property type="match status" value="1"/>
</dbReference>
<dbReference type="InterPro" id="IPR003812">
    <property type="entry name" value="Fido"/>
</dbReference>
<dbReference type="SUPFAM" id="SSF140931">
    <property type="entry name" value="Fic-like"/>
    <property type="match status" value="1"/>
</dbReference>
<dbReference type="Gene3D" id="1.10.10.10">
    <property type="entry name" value="Winged helix-like DNA-binding domain superfamily/Winged helix DNA-binding domain"/>
    <property type="match status" value="1"/>
</dbReference>
<dbReference type="Proteomes" id="UP000199438">
    <property type="component" value="Unassembled WGS sequence"/>
</dbReference>
<dbReference type="GO" id="GO:0005524">
    <property type="term" value="F:ATP binding"/>
    <property type="evidence" value="ECO:0007669"/>
    <property type="project" value="UniProtKB-KW"/>
</dbReference>
<dbReference type="InterPro" id="IPR036388">
    <property type="entry name" value="WH-like_DNA-bd_sf"/>
</dbReference>
<evidence type="ECO:0000256" key="1">
    <source>
        <dbReference type="PIRSR" id="PIRSR640198-1"/>
    </source>
</evidence>
<dbReference type="OrthoDB" id="9814400at2"/>
<dbReference type="InterPro" id="IPR036597">
    <property type="entry name" value="Fido-like_dom_sf"/>
</dbReference>
<protein>
    <submittedName>
        <fullName evidence="4">Fic family protein</fullName>
    </submittedName>
</protein>
<proteinExistence type="predicted"/>
<organism evidence="4 5">
    <name type="scientific">Zunongwangia mangrovi</name>
    <dbReference type="NCBI Taxonomy" id="1334022"/>
    <lineage>
        <taxon>Bacteria</taxon>
        <taxon>Pseudomonadati</taxon>
        <taxon>Bacteroidota</taxon>
        <taxon>Flavobacteriia</taxon>
        <taxon>Flavobacteriales</taxon>
        <taxon>Flavobacteriaceae</taxon>
        <taxon>Zunongwangia</taxon>
    </lineage>
</organism>
<sequence length="369" mass="42212">MYNWQLENWPYFDYKSKAINDIVIEFASETGEVKGIIDSLPSDFRQDAIIQFMIDEAIKTSAIEGEYYSRQDVMSSIKNRLGIGNGATIRDINARGIAELMVEVRENFSEPLSERLIKGWQAMLFTRSRYIQAGTYRSGEEPMLIVSGRYGREEIHYEAPPSHRVPMEMKQFIQWYKKFDIENNDIRSSLIKTAIAHLYFETIHPFEDGNGRIGRAIADKCLSESLGRVLVLSISTAIEQNKAAYYQALKMAQRSLNITDWIVYFCNTILTAQKNAKAVIRFILKKAKFLDQHRENLNDRQLKVILKMFDKGVEGFEGGMTAKKYISLTKTSKATATRDLQDMASKGILKPQGGGRSVHYELNLNLNKL</sequence>
<name>A0A1I1EBN6_9FLAO</name>
<dbReference type="STRING" id="1334022.SAMN04487907_101872"/>
<keyword evidence="5" id="KW-1185">Reference proteome</keyword>
<dbReference type="Pfam" id="PF02661">
    <property type="entry name" value="Fic"/>
    <property type="match status" value="1"/>
</dbReference>
<feature type="binding site" evidence="2">
    <location>
        <begin position="245"/>
        <end position="246"/>
    </location>
    <ligand>
        <name>ATP</name>
        <dbReference type="ChEBI" id="CHEBI:30616"/>
    </ligand>
</feature>
<dbReference type="RefSeq" id="WP_092540124.1">
    <property type="nucleotide sequence ID" value="NZ_FOKV01000001.1"/>
</dbReference>
<keyword evidence="2" id="KW-0547">Nucleotide-binding</keyword>
<evidence type="ECO:0000259" key="3">
    <source>
        <dbReference type="PROSITE" id="PS51459"/>
    </source>
</evidence>
<feature type="domain" description="Fido" evidence="3">
    <location>
        <begin position="112"/>
        <end position="267"/>
    </location>
</feature>
<reference evidence="5" key="1">
    <citation type="submission" date="2016-10" db="EMBL/GenBank/DDBJ databases">
        <authorList>
            <person name="Varghese N."/>
            <person name="Submissions S."/>
        </authorList>
    </citation>
    <scope>NUCLEOTIDE SEQUENCE [LARGE SCALE GENOMIC DNA]</scope>
    <source>
        <strain evidence="5">DSM 24499</strain>
    </source>
</reference>
<accession>A0A1I1EBN6</accession>
<dbReference type="PANTHER" id="PTHR13504:SF33">
    <property type="entry name" value="FIC FAMILY PROTEIN"/>
    <property type="match status" value="1"/>
</dbReference>
<dbReference type="Pfam" id="PF13776">
    <property type="entry name" value="DUF4172"/>
    <property type="match status" value="1"/>
</dbReference>
<evidence type="ECO:0000313" key="5">
    <source>
        <dbReference type="Proteomes" id="UP000199438"/>
    </source>
</evidence>
<evidence type="ECO:0000313" key="4">
    <source>
        <dbReference type="EMBL" id="SFB84146.1"/>
    </source>
</evidence>
<gene>
    <name evidence="4" type="ORF">SAMN04487907_101872</name>
</gene>
<dbReference type="PANTHER" id="PTHR13504">
    <property type="entry name" value="FIDO DOMAIN-CONTAINING PROTEIN DDB_G0283145"/>
    <property type="match status" value="1"/>
</dbReference>
<dbReference type="InterPro" id="IPR040198">
    <property type="entry name" value="Fido_containing"/>
</dbReference>
<feature type="binding site" evidence="2">
    <location>
        <begin position="208"/>
        <end position="215"/>
    </location>
    <ligand>
        <name>ATP</name>
        <dbReference type="ChEBI" id="CHEBI:30616"/>
    </ligand>
</feature>
<dbReference type="Gene3D" id="1.10.3290.10">
    <property type="entry name" value="Fido-like domain"/>
    <property type="match status" value="1"/>
</dbReference>
<feature type="active site" evidence="1">
    <location>
        <position position="204"/>
    </location>
</feature>
<evidence type="ECO:0000256" key="2">
    <source>
        <dbReference type="PIRSR" id="PIRSR640198-2"/>
    </source>
</evidence>
<dbReference type="EMBL" id="FOKV01000001">
    <property type="protein sequence ID" value="SFB84146.1"/>
    <property type="molecule type" value="Genomic_DNA"/>
</dbReference>